<dbReference type="InParanoid" id="A0A1Y1U9Y1"/>
<keyword evidence="3" id="KW-1185">Reference proteome</keyword>
<dbReference type="OrthoDB" id="2596100at2759"/>
<comment type="caution">
    <text evidence="2">The sequence shown here is derived from an EMBL/GenBank/DDBJ whole genome shotgun (WGS) entry which is preliminary data.</text>
</comment>
<evidence type="ECO:0000313" key="3">
    <source>
        <dbReference type="Proteomes" id="UP000193218"/>
    </source>
</evidence>
<dbReference type="AlphaFoldDB" id="A0A1Y1U9Y1"/>
<feature type="compositionally biased region" description="Basic and acidic residues" evidence="1">
    <location>
        <begin position="68"/>
        <end position="77"/>
    </location>
</feature>
<evidence type="ECO:0000313" key="2">
    <source>
        <dbReference type="EMBL" id="ORX34354.1"/>
    </source>
</evidence>
<dbReference type="EMBL" id="NBSH01000014">
    <property type="protein sequence ID" value="ORX34354.1"/>
    <property type="molecule type" value="Genomic_DNA"/>
</dbReference>
<sequence length="336" mass="36800">MPITLTQGPISAKTPTDLFATLALSPPLGSILPSAVPTIAFSPPTPPTAISLTQAQAYLLEQHLDSEGVDDRDKNGMSEDGGDSILPSASFNPPPTMPGPVHRPLASNEARQLSLLLTQHFFPLRSQPRSMMKESIHLAEKLHEAGIRWDTKRRVMGLHLRGIWEEGQKLSYTRTAIGGHGPMDLYVQGSFLSIAEEPHPLDPMPIPLELHPASFAALPKLTLQAGLANALPVAATHMDHHTMGDGPHQVIHRDFARDPSEMVHAVHGEVGDRHVGLEIQVEMMPDKEAAPVHKSVKDKWRDRKAKSLRIHTDGCVECSLRLNSILLHTYTTHTLV</sequence>
<evidence type="ECO:0000256" key="1">
    <source>
        <dbReference type="SAM" id="MobiDB-lite"/>
    </source>
</evidence>
<organism evidence="2 3">
    <name type="scientific">Kockovaella imperatae</name>
    <dbReference type="NCBI Taxonomy" id="4999"/>
    <lineage>
        <taxon>Eukaryota</taxon>
        <taxon>Fungi</taxon>
        <taxon>Dikarya</taxon>
        <taxon>Basidiomycota</taxon>
        <taxon>Agaricomycotina</taxon>
        <taxon>Tremellomycetes</taxon>
        <taxon>Tremellales</taxon>
        <taxon>Cuniculitremaceae</taxon>
        <taxon>Kockovaella</taxon>
    </lineage>
</organism>
<feature type="region of interest" description="Disordered" evidence="1">
    <location>
        <begin position="68"/>
        <end position="104"/>
    </location>
</feature>
<dbReference type="RefSeq" id="XP_021868617.1">
    <property type="nucleotide sequence ID" value="XM_022012012.1"/>
</dbReference>
<gene>
    <name evidence="2" type="ORF">BD324DRAFT_143968</name>
</gene>
<dbReference type="Proteomes" id="UP000193218">
    <property type="component" value="Unassembled WGS sequence"/>
</dbReference>
<dbReference type="GeneID" id="33553820"/>
<accession>A0A1Y1U9Y1</accession>
<name>A0A1Y1U9Y1_9TREE</name>
<proteinExistence type="predicted"/>
<protein>
    <submittedName>
        <fullName evidence="2">Uncharacterized protein</fullName>
    </submittedName>
</protein>
<reference evidence="2 3" key="1">
    <citation type="submission" date="2017-03" db="EMBL/GenBank/DDBJ databases">
        <title>Widespread Adenine N6-methylation of Active Genes in Fungi.</title>
        <authorList>
            <consortium name="DOE Joint Genome Institute"/>
            <person name="Mondo S.J."/>
            <person name="Dannebaum R.O."/>
            <person name="Kuo R.C."/>
            <person name="Louie K.B."/>
            <person name="Bewick A.J."/>
            <person name="Labutti K."/>
            <person name="Haridas S."/>
            <person name="Kuo A."/>
            <person name="Salamov A."/>
            <person name="Ahrendt S.R."/>
            <person name="Lau R."/>
            <person name="Bowen B.P."/>
            <person name="Lipzen A."/>
            <person name="Sullivan W."/>
            <person name="Andreopoulos W.B."/>
            <person name="Clum A."/>
            <person name="Lindquist E."/>
            <person name="Daum C."/>
            <person name="Northen T.R."/>
            <person name="Ramamoorthy G."/>
            <person name="Schmitz R.J."/>
            <person name="Gryganskyi A."/>
            <person name="Culley D."/>
            <person name="Magnuson J."/>
            <person name="James T.Y."/>
            <person name="O'Malley M.A."/>
            <person name="Stajich J.E."/>
            <person name="Spatafora J.W."/>
            <person name="Visel A."/>
            <person name="Grigoriev I.V."/>
        </authorList>
    </citation>
    <scope>NUCLEOTIDE SEQUENCE [LARGE SCALE GENOMIC DNA]</scope>
    <source>
        <strain evidence="2 3">NRRL Y-17943</strain>
    </source>
</reference>